<dbReference type="CDD" id="cd06464">
    <property type="entry name" value="ACD_sHsps-like"/>
    <property type="match status" value="1"/>
</dbReference>
<organism evidence="4 5">
    <name type="scientific">Arthrospiribacter ruber</name>
    <dbReference type="NCBI Taxonomy" id="2487934"/>
    <lineage>
        <taxon>Bacteria</taxon>
        <taxon>Pseudomonadati</taxon>
        <taxon>Bacteroidota</taxon>
        <taxon>Cytophagia</taxon>
        <taxon>Cytophagales</taxon>
        <taxon>Cyclobacteriaceae</taxon>
        <taxon>Arthrospiribacter</taxon>
    </lineage>
</organism>
<comment type="similarity">
    <text evidence="1 2">Belongs to the small heat shock protein (HSP20) family.</text>
</comment>
<dbReference type="PANTHER" id="PTHR11527">
    <property type="entry name" value="HEAT-SHOCK PROTEIN 20 FAMILY MEMBER"/>
    <property type="match status" value="1"/>
</dbReference>
<dbReference type="Pfam" id="PF00011">
    <property type="entry name" value="HSP20"/>
    <property type="match status" value="1"/>
</dbReference>
<evidence type="ECO:0000259" key="3">
    <source>
        <dbReference type="PROSITE" id="PS01031"/>
    </source>
</evidence>
<dbReference type="RefSeq" id="WP_219292713.1">
    <property type="nucleotide sequence ID" value="NZ_RPHB01000008.1"/>
</dbReference>
<dbReference type="Proteomes" id="UP000727490">
    <property type="component" value="Unassembled WGS sequence"/>
</dbReference>
<dbReference type="InterPro" id="IPR031107">
    <property type="entry name" value="Small_HSP"/>
</dbReference>
<dbReference type="PROSITE" id="PS01031">
    <property type="entry name" value="SHSP"/>
    <property type="match status" value="1"/>
</dbReference>
<accession>A0A951J239</accession>
<proteinExistence type="inferred from homology"/>
<evidence type="ECO:0000256" key="1">
    <source>
        <dbReference type="PROSITE-ProRule" id="PRU00285"/>
    </source>
</evidence>
<keyword evidence="5" id="KW-1185">Reference proteome</keyword>
<evidence type="ECO:0000313" key="4">
    <source>
        <dbReference type="EMBL" id="MBW3469538.1"/>
    </source>
</evidence>
<dbReference type="AlphaFoldDB" id="A0A951J239"/>
<sequence>MKLLNENKEVGFLPTLISDLLDNDSIFSPTGLQLELHKKLPAVNIRESGKEFNIEFAVPGFDKKDFHIEIQNSLMTVLAKKEVEKTEENEHFTRKEFSLNSFNRSFTLPKNVDTDKVHAEYIDGILKVRMQKKEEEKAIPSKEIKIK</sequence>
<gene>
    <name evidence="4" type="ORF">EGN73_17200</name>
</gene>
<comment type="caution">
    <text evidence="4">The sequence shown here is derived from an EMBL/GenBank/DDBJ whole genome shotgun (WGS) entry which is preliminary data.</text>
</comment>
<name>A0A951J239_9BACT</name>
<dbReference type="InterPro" id="IPR002068">
    <property type="entry name" value="A-crystallin/Hsp20_dom"/>
</dbReference>
<reference evidence="4 5" key="1">
    <citation type="journal article" date="2020" name="Syst. Appl. Microbiol.">
        <title>Arthrospiribacter ruber gen. nov., sp. nov., a novel bacterium isolated from Arthrospira cultures.</title>
        <authorList>
            <person name="Waleron M."/>
            <person name="Misztak A."/>
            <person name="Waleron M.M."/>
            <person name="Furmaniak M."/>
            <person name="Mrozik A."/>
            <person name="Waleron K."/>
        </authorList>
    </citation>
    <scope>NUCLEOTIDE SEQUENCE [LARGE SCALE GENOMIC DNA]</scope>
    <source>
        <strain evidence="4 5">DPMB0001</strain>
    </source>
</reference>
<feature type="domain" description="SHSP" evidence="3">
    <location>
        <begin position="34"/>
        <end position="147"/>
    </location>
</feature>
<protein>
    <submittedName>
        <fullName evidence="4">Hsp20/alpha crystallin family protein</fullName>
    </submittedName>
</protein>
<dbReference type="EMBL" id="RPHB01000008">
    <property type="protein sequence ID" value="MBW3469538.1"/>
    <property type="molecule type" value="Genomic_DNA"/>
</dbReference>
<evidence type="ECO:0000313" key="5">
    <source>
        <dbReference type="Proteomes" id="UP000727490"/>
    </source>
</evidence>
<evidence type="ECO:0000256" key="2">
    <source>
        <dbReference type="RuleBase" id="RU003616"/>
    </source>
</evidence>